<gene>
    <name evidence="2" type="ORF">MNBD_BACTEROID02-283</name>
</gene>
<evidence type="ECO:0000313" key="2">
    <source>
        <dbReference type="EMBL" id="VAV83738.1"/>
    </source>
</evidence>
<protein>
    <submittedName>
        <fullName evidence="2">Uncharacterized protein</fullName>
    </submittedName>
</protein>
<dbReference type="PROSITE" id="PS00018">
    <property type="entry name" value="EF_HAND_1"/>
    <property type="match status" value="1"/>
</dbReference>
<reference evidence="2" key="1">
    <citation type="submission" date="2018-06" db="EMBL/GenBank/DDBJ databases">
        <authorList>
            <person name="Zhirakovskaya E."/>
        </authorList>
    </citation>
    <scope>NUCLEOTIDE SEQUENCE</scope>
</reference>
<evidence type="ECO:0000256" key="1">
    <source>
        <dbReference type="SAM" id="MobiDB-lite"/>
    </source>
</evidence>
<dbReference type="EMBL" id="UOEB01000103">
    <property type="protein sequence ID" value="VAV83738.1"/>
    <property type="molecule type" value="Genomic_DNA"/>
</dbReference>
<feature type="region of interest" description="Disordered" evidence="1">
    <location>
        <begin position="1"/>
        <end position="31"/>
    </location>
</feature>
<feature type="compositionally biased region" description="Low complexity" evidence="1">
    <location>
        <begin position="1"/>
        <end position="12"/>
    </location>
</feature>
<organism evidence="2">
    <name type="scientific">hydrothermal vent metagenome</name>
    <dbReference type="NCBI Taxonomy" id="652676"/>
    <lineage>
        <taxon>unclassified sequences</taxon>
        <taxon>metagenomes</taxon>
        <taxon>ecological metagenomes</taxon>
    </lineage>
</organism>
<dbReference type="InterPro" id="IPR018247">
    <property type="entry name" value="EF_Hand_1_Ca_BS"/>
</dbReference>
<accession>A0A3B0R7B8</accession>
<sequence>MEDLDNNLNLSNDDTDGNNVPNFADPDDDGDGVLTINELEPMQYIVDTNIGEVEPILDPKEFEISRSEDAGVITINTVKIVDSNNDGLDDYLDDSITINYNEGS</sequence>
<proteinExistence type="predicted"/>
<dbReference type="AlphaFoldDB" id="A0A3B0R7B8"/>
<name>A0A3B0R7B8_9ZZZZ</name>